<name>A0A2Z5J868_STRAR</name>
<evidence type="ECO:0000256" key="6">
    <source>
        <dbReference type="SAM" id="MobiDB-lite"/>
    </source>
</evidence>
<evidence type="ECO:0000256" key="1">
    <source>
        <dbReference type="ARBA" id="ARBA00000085"/>
    </source>
</evidence>
<dbReference type="RefSeq" id="WP_114243200.1">
    <property type="nucleotide sequence ID" value="NZ_CP027306.1"/>
</dbReference>
<gene>
    <name evidence="7" type="ORF">C5746_05920</name>
</gene>
<evidence type="ECO:0000256" key="3">
    <source>
        <dbReference type="ARBA" id="ARBA00022679"/>
    </source>
</evidence>
<dbReference type="GeneID" id="95518053"/>
<dbReference type="EC" id="2.7.13.3" evidence="2"/>
<dbReference type="PANTHER" id="PTHR24421:SF10">
    <property type="entry name" value="NITRATE_NITRITE SENSOR PROTEIN NARQ"/>
    <property type="match status" value="1"/>
</dbReference>
<comment type="catalytic activity">
    <reaction evidence="1">
        <text>ATP + protein L-histidine = ADP + protein N-phospho-L-histidine.</text>
        <dbReference type="EC" id="2.7.13.3"/>
    </reaction>
</comment>
<feature type="region of interest" description="Disordered" evidence="6">
    <location>
        <begin position="102"/>
        <end position="123"/>
    </location>
</feature>
<dbReference type="InterPro" id="IPR050482">
    <property type="entry name" value="Sensor_HK_TwoCompSys"/>
</dbReference>
<protein>
    <recommendedName>
        <fullName evidence="2">histidine kinase</fullName>
        <ecNumber evidence="2">2.7.13.3</ecNumber>
    </recommendedName>
</protein>
<keyword evidence="3" id="KW-0808">Transferase</keyword>
<dbReference type="EMBL" id="CP027306">
    <property type="protein sequence ID" value="AXE76536.1"/>
    <property type="molecule type" value="Genomic_DNA"/>
</dbReference>
<keyword evidence="4" id="KW-0418">Kinase</keyword>
<organism evidence="7 8">
    <name type="scientific">Streptomyces atratus</name>
    <dbReference type="NCBI Taxonomy" id="1893"/>
    <lineage>
        <taxon>Bacteria</taxon>
        <taxon>Bacillati</taxon>
        <taxon>Actinomycetota</taxon>
        <taxon>Actinomycetes</taxon>
        <taxon>Kitasatosporales</taxon>
        <taxon>Streptomycetaceae</taxon>
        <taxon>Streptomyces</taxon>
    </lineage>
</organism>
<dbReference type="PANTHER" id="PTHR24421">
    <property type="entry name" value="NITRATE/NITRITE SENSOR PROTEIN NARX-RELATED"/>
    <property type="match status" value="1"/>
</dbReference>
<sequence>MLRLHLDARHIRAVPRQALRLYVRKHLPEARFRTSELVGNVRSAGLTVSTHTTGEPAHPTPGIELSAFRIIQGALSNVMRHAPGAEVRVEVDHRPSAITIRVANTAPNRPDRLSARPPKKDTK</sequence>
<dbReference type="AlphaFoldDB" id="A0A2Z5J868"/>
<dbReference type="Gene3D" id="3.30.565.10">
    <property type="entry name" value="Histidine kinase-like ATPase, C-terminal domain"/>
    <property type="match status" value="1"/>
</dbReference>
<evidence type="ECO:0000256" key="2">
    <source>
        <dbReference type="ARBA" id="ARBA00012438"/>
    </source>
</evidence>
<feature type="compositionally biased region" description="Basic and acidic residues" evidence="6">
    <location>
        <begin position="109"/>
        <end position="123"/>
    </location>
</feature>
<reference evidence="7 8" key="1">
    <citation type="journal article" date="2018" name="Front. Microbiol.">
        <title>Genome Sequencing of Streptomyces atratus SCSIOZH16 and Activation Production of Nocardamine via Metabolic Engineering.</title>
        <authorList>
            <person name="Li Y."/>
            <person name="Zhang C."/>
            <person name="Liu C."/>
            <person name="Ju J."/>
            <person name="Ma J."/>
        </authorList>
    </citation>
    <scope>NUCLEOTIDE SEQUENCE [LARGE SCALE GENOMIC DNA]</scope>
    <source>
        <strain evidence="7 8">SCSIO_ZH16</strain>
    </source>
</reference>
<dbReference type="InterPro" id="IPR036890">
    <property type="entry name" value="HATPase_C_sf"/>
</dbReference>
<evidence type="ECO:0000256" key="5">
    <source>
        <dbReference type="ARBA" id="ARBA00023012"/>
    </source>
</evidence>
<dbReference type="GO" id="GO:0000160">
    <property type="term" value="P:phosphorelay signal transduction system"/>
    <property type="evidence" value="ECO:0007669"/>
    <property type="project" value="UniProtKB-KW"/>
</dbReference>
<proteinExistence type="predicted"/>
<accession>A0A2Z5J868</accession>
<evidence type="ECO:0000313" key="8">
    <source>
        <dbReference type="Proteomes" id="UP000252698"/>
    </source>
</evidence>
<evidence type="ECO:0000313" key="7">
    <source>
        <dbReference type="EMBL" id="AXE76536.1"/>
    </source>
</evidence>
<dbReference type="SUPFAM" id="SSF55874">
    <property type="entry name" value="ATPase domain of HSP90 chaperone/DNA topoisomerase II/histidine kinase"/>
    <property type="match status" value="1"/>
</dbReference>
<evidence type="ECO:0000256" key="4">
    <source>
        <dbReference type="ARBA" id="ARBA00022777"/>
    </source>
</evidence>
<dbReference type="Proteomes" id="UP000252698">
    <property type="component" value="Chromosome"/>
</dbReference>
<dbReference type="GO" id="GO:0004673">
    <property type="term" value="F:protein histidine kinase activity"/>
    <property type="evidence" value="ECO:0007669"/>
    <property type="project" value="UniProtKB-EC"/>
</dbReference>
<keyword evidence="5" id="KW-0902">Two-component regulatory system</keyword>
<dbReference type="KEGG" id="sata:C5746_05920"/>